<reference evidence="4" key="1">
    <citation type="journal article" date="2019" name="Int. J. Syst. Evol. Microbiol.">
        <title>The Global Catalogue of Microorganisms (GCM) 10K type strain sequencing project: providing services to taxonomists for standard genome sequencing and annotation.</title>
        <authorList>
            <consortium name="The Broad Institute Genomics Platform"/>
            <consortium name="The Broad Institute Genome Sequencing Center for Infectious Disease"/>
            <person name="Wu L."/>
            <person name="Ma J."/>
        </authorList>
    </citation>
    <scope>NUCLEOTIDE SEQUENCE [LARGE SCALE GENOMIC DNA]</scope>
    <source>
        <strain evidence="4">NBRC 108755</strain>
    </source>
</reference>
<evidence type="ECO:0000256" key="2">
    <source>
        <dbReference type="SAM" id="Phobius"/>
    </source>
</evidence>
<organism evidence="3 4">
    <name type="scientific">Homoserinibacter gongjuensis</name>
    <dbReference type="NCBI Taxonomy" id="1162968"/>
    <lineage>
        <taxon>Bacteria</taxon>
        <taxon>Bacillati</taxon>
        <taxon>Actinomycetota</taxon>
        <taxon>Actinomycetes</taxon>
        <taxon>Micrococcales</taxon>
        <taxon>Microbacteriaceae</taxon>
        <taxon>Homoserinibacter</taxon>
    </lineage>
</organism>
<dbReference type="RefSeq" id="WP_284298107.1">
    <property type="nucleotide sequence ID" value="NZ_BSVA01000001.1"/>
</dbReference>
<evidence type="ECO:0008006" key="5">
    <source>
        <dbReference type="Google" id="ProtNLM"/>
    </source>
</evidence>
<gene>
    <name evidence="3" type="ORF">GCM10025869_09130</name>
</gene>
<proteinExistence type="predicted"/>
<feature type="transmembrane region" description="Helical" evidence="2">
    <location>
        <begin position="12"/>
        <end position="31"/>
    </location>
</feature>
<keyword evidence="2" id="KW-0812">Transmembrane</keyword>
<dbReference type="Proteomes" id="UP001157069">
    <property type="component" value="Unassembled WGS sequence"/>
</dbReference>
<evidence type="ECO:0000313" key="3">
    <source>
        <dbReference type="EMBL" id="GMA90384.1"/>
    </source>
</evidence>
<evidence type="ECO:0000313" key="4">
    <source>
        <dbReference type="Proteomes" id="UP001157069"/>
    </source>
</evidence>
<dbReference type="Pfam" id="PF14012">
    <property type="entry name" value="DUF4229"/>
    <property type="match status" value="1"/>
</dbReference>
<feature type="transmembrane region" description="Helical" evidence="2">
    <location>
        <begin position="37"/>
        <end position="56"/>
    </location>
</feature>
<sequence length="96" mass="10470">MPAWIPYTLLRLALFGGTFALVYVLLAPYALPAMMAPLLAALAAVIVSLTVSYIFFPTLRNRVAAEFAASRERSRQKAGVPSSDERGPDERAEDLD</sequence>
<protein>
    <recommendedName>
        <fullName evidence="5">DUF4229 domain-containing protein</fullName>
    </recommendedName>
</protein>
<dbReference type="EMBL" id="BSVA01000001">
    <property type="protein sequence ID" value="GMA90384.1"/>
    <property type="molecule type" value="Genomic_DNA"/>
</dbReference>
<keyword evidence="2" id="KW-1133">Transmembrane helix</keyword>
<feature type="region of interest" description="Disordered" evidence="1">
    <location>
        <begin position="68"/>
        <end position="96"/>
    </location>
</feature>
<name>A0ABQ6JSU4_9MICO</name>
<comment type="caution">
    <text evidence="3">The sequence shown here is derived from an EMBL/GenBank/DDBJ whole genome shotgun (WGS) entry which is preliminary data.</text>
</comment>
<evidence type="ECO:0000256" key="1">
    <source>
        <dbReference type="SAM" id="MobiDB-lite"/>
    </source>
</evidence>
<keyword evidence="2" id="KW-0472">Membrane</keyword>
<accession>A0ABQ6JSU4</accession>
<dbReference type="InterPro" id="IPR025323">
    <property type="entry name" value="DUF4229"/>
</dbReference>
<keyword evidence="4" id="KW-1185">Reference proteome</keyword>